<organism evidence="1 2">
    <name type="scientific">Trifolium medium</name>
    <dbReference type="NCBI Taxonomy" id="97028"/>
    <lineage>
        <taxon>Eukaryota</taxon>
        <taxon>Viridiplantae</taxon>
        <taxon>Streptophyta</taxon>
        <taxon>Embryophyta</taxon>
        <taxon>Tracheophyta</taxon>
        <taxon>Spermatophyta</taxon>
        <taxon>Magnoliopsida</taxon>
        <taxon>eudicotyledons</taxon>
        <taxon>Gunneridae</taxon>
        <taxon>Pentapetalae</taxon>
        <taxon>rosids</taxon>
        <taxon>fabids</taxon>
        <taxon>Fabales</taxon>
        <taxon>Fabaceae</taxon>
        <taxon>Papilionoideae</taxon>
        <taxon>50 kb inversion clade</taxon>
        <taxon>NPAAA clade</taxon>
        <taxon>Hologalegina</taxon>
        <taxon>IRL clade</taxon>
        <taxon>Trifolieae</taxon>
        <taxon>Trifolium</taxon>
    </lineage>
</organism>
<evidence type="ECO:0000313" key="2">
    <source>
        <dbReference type="Proteomes" id="UP000265520"/>
    </source>
</evidence>
<accession>A0A392WBK3</accession>
<proteinExistence type="predicted"/>
<feature type="non-terminal residue" evidence="1">
    <location>
        <position position="24"/>
    </location>
</feature>
<reference evidence="1 2" key="1">
    <citation type="journal article" date="2018" name="Front. Plant Sci.">
        <title>Red Clover (Trifolium pratense) and Zigzag Clover (T. medium) - A Picture of Genomic Similarities and Differences.</title>
        <authorList>
            <person name="Dluhosova J."/>
            <person name="Istvanek J."/>
            <person name="Nedelnik J."/>
            <person name="Repkova J."/>
        </authorList>
    </citation>
    <scope>NUCLEOTIDE SEQUENCE [LARGE SCALE GENOMIC DNA]</scope>
    <source>
        <strain evidence="2">cv. 10/8</strain>
        <tissue evidence="1">Leaf</tissue>
    </source>
</reference>
<keyword evidence="2" id="KW-1185">Reference proteome</keyword>
<name>A0A392WBK3_9FABA</name>
<dbReference type="Proteomes" id="UP000265520">
    <property type="component" value="Unassembled WGS sequence"/>
</dbReference>
<protein>
    <submittedName>
        <fullName evidence="1">Uncharacterized protein</fullName>
    </submittedName>
</protein>
<evidence type="ECO:0000313" key="1">
    <source>
        <dbReference type="EMBL" id="MCI96120.1"/>
    </source>
</evidence>
<dbReference type="AlphaFoldDB" id="A0A392WBK3"/>
<dbReference type="EMBL" id="LXQA011406434">
    <property type="protein sequence ID" value="MCI96120.1"/>
    <property type="molecule type" value="Genomic_DNA"/>
</dbReference>
<sequence length="24" mass="2924">MRRSYDGDEKLRSERVKASIWRGK</sequence>
<comment type="caution">
    <text evidence="1">The sequence shown here is derived from an EMBL/GenBank/DDBJ whole genome shotgun (WGS) entry which is preliminary data.</text>
</comment>